<dbReference type="Gene3D" id="1.10.357.10">
    <property type="entry name" value="Tetracycline Repressor, domain 2"/>
    <property type="match status" value="1"/>
</dbReference>
<dbReference type="Gene3D" id="1.10.10.60">
    <property type="entry name" value="Homeodomain-like"/>
    <property type="match status" value="1"/>
</dbReference>
<dbReference type="PROSITE" id="PS01081">
    <property type="entry name" value="HTH_TETR_1"/>
    <property type="match status" value="1"/>
</dbReference>
<organism evidence="5 6">
    <name type="scientific">Streptomyces tsukubensis (strain DSM 42081 / NBRC 108919 / NRRL 18488 / 9993)</name>
    <dbReference type="NCBI Taxonomy" id="1114943"/>
    <lineage>
        <taxon>Bacteria</taxon>
        <taxon>Bacillati</taxon>
        <taxon>Actinomycetota</taxon>
        <taxon>Actinomycetes</taxon>
        <taxon>Kitasatosporales</taxon>
        <taxon>Streptomycetaceae</taxon>
        <taxon>Streptomyces</taxon>
    </lineage>
</organism>
<dbReference type="PANTHER" id="PTHR30055:SF151">
    <property type="entry name" value="TRANSCRIPTIONAL REGULATORY PROTEIN"/>
    <property type="match status" value="1"/>
</dbReference>
<protein>
    <submittedName>
        <fullName evidence="5">TetR family transcriptional regulator</fullName>
    </submittedName>
</protein>
<dbReference type="Pfam" id="PF00440">
    <property type="entry name" value="TetR_N"/>
    <property type="match status" value="1"/>
</dbReference>
<dbReference type="SUPFAM" id="SSF46689">
    <property type="entry name" value="Homeodomain-like"/>
    <property type="match status" value="1"/>
</dbReference>
<dbReference type="Proteomes" id="UP000005940">
    <property type="component" value="Chromosome"/>
</dbReference>
<proteinExistence type="predicted"/>
<feature type="compositionally biased region" description="Low complexity" evidence="4">
    <location>
        <begin position="10"/>
        <end position="22"/>
    </location>
</feature>
<dbReference type="AlphaFoldDB" id="I2N1K8"/>
<dbReference type="GO" id="GO:0000976">
    <property type="term" value="F:transcription cis-regulatory region binding"/>
    <property type="evidence" value="ECO:0007669"/>
    <property type="project" value="TreeGrafter"/>
</dbReference>
<evidence type="ECO:0000313" key="6">
    <source>
        <dbReference type="Proteomes" id="UP000005940"/>
    </source>
</evidence>
<dbReference type="InterPro" id="IPR023772">
    <property type="entry name" value="DNA-bd_HTH_TetR-type_CS"/>
</dbReference>
<dbReference type="Pfam" id="PF02909">
    <property type="entry name" value="TetR_C_1"/>
    <property type="match status" value="1"/>
</dbReference>
<dbReference type="PROSITE" id="PS50977">
    <property type="entry name" value="HTH_TETR_2"/>
    <property type="match status" value="1"/>
</dbReference>
<dbReference type="RefSeq" id="WP_006348197.1">
    <property type="nucleotide sequence ID" value="NZ_CP029159.1"/>
</dbReference>
<keyword evidence="2" id="KW-0238">DNA-binding</keyword>
<dbReference type="SUPFAM" id="SSF48498">
    <property type="entry name" value="Tetracyclin repressor-like, C-terminal domain"/>
    <property type="match status" value="1"/>
</dbReference>
<evidence type="ECO:0000256" key="4">
    <source>
        <dbReference type="SAM" id="MobiDB-lite"/>
    </source>
</evidence>
<dbReference type="GO" id="GO:0045892">
    <property type="term" value="P:negative regulation of DNA-templated transcription"/>
    <property type="evidence" value="ECO:0007669"/>
    <property type="project" value="InterPro"/>
</dbReference>
<reference evidence="5 6" key="1">
    <citation type="journal article" date="2012" name="J. Bacteriol.">
        <title>Draft genome of Streptomyces tsukubaensis NRRL 18488, the producer of the clinically important immunosuppressant tacrolimus (FK506).</title>
        <authorList>
            <person name="Barreiro C."/>
            <person name="Prieto C."/>
            <person name="Sola-Landa A."/>
            <person name="Solera E."/>
            <person name="Martinez-Castro M."/>
            <person name="Perez-Redondo R."/>
            <person name="Garcia-Estrada C."/>
            <person name="Aparicio J.F."/>
            <person name="Fernandez-Martinez L.T."/>
            <person name="Santos-Aberturas J."/>
            <person name="Salehi-Najafabadi Z."/>
            <person name="Rodriguez-Garcia A."/>
            <person name="Tauch A."/>
            <person name="Martin J.F."/>
        </authorList>
    </citation>
    <scope>NUCLEOTIDE SEQUENCE [LARGE SCALE GENOMIC DNA]</scope>
    <source>
        <strain evidence="6">DSM 42081 / NBRC 108919 / NRRL 18488 / 9993</strain>
    </source>
</reference>
<dbReference type="InterPro" id="IPR036271">
    <property type="entry name" value="Tet_transcr_reg_TetR-rel_C_sf"/>
</dbReference>
<dbReference type="PANTHER" id="PTHR30055">
    <property type="entry name" value="HTH-TYPE TRANSCRIPTIONAL REGULATOR RUTR"/>
    <property type="match status" value="1"/>
</dbReference>
<evidence type="ECO:0000256" key="2">
    <source>
        <dbReference type="ARBA" id="ARBA00023125"/>
    </source>
</evidence>
<evidence type="ECO:0000256" key="3">
    <source>
        <dbReference type="ARBA" id="ARBA00023163"/>
    </source>
</evidence>
<evidence type="ECO:0000313" key="5">
    <source>
        <dbReference type="EMBL" id="QKM68859.1"/>
    </source>
</evidence>
<dbReference type="InterPro" id="IPR050109">
    <property type="entry name" value="HTH-type_TetR-like_transc_reg"/>
</dbReference>
<keyword evidence="1" id="KW-0805">Transcription regulation</keyword>
<dbReference type="EMBL" id="CP029159">
    <property type="protein sequence ID" value="QKM68859.1"/>
    <property type="molecule type" value="Genomic_DNA"/>
</dbReference>
<gene>
    <name evidence="5" type="ORF">STSU_018440</name>
</gene>
<feature type="region of interest" description="Disordered" evidence="4">
    <location>
        <begin position="1"/>
        <end position="42"/>
    </location>
</feature>
<dbReference type="InterPro" id="IPR001647">
    <property type="entry name" value="HTH_TetR"/>
</dbReference>
<dbReference type="GO" id="GO:0003700">
    <property type="term" value="F:DNA-binding transcription factor activity"/>
    <property type="evidence" value="ECO:0007669"/>
    <property type="project" value="TreeGrafter"/>
</dbReference>
<dbReference type="InterPro" id="IPR009057">
    <property type="entry name" value="Homeodomain-like_sf"/>
</dbReference>
<name>I2N1K8_STRT9</name>
<keyword evidence="6" id="KW-1185">Reference proteome</keyword>
<accession>I2N1K8</accession>
<evidence type="ECO:0000256" key="1">
    <source>
        <dbReference type="ARBA" id="ARBA00023015"/>
    </source>
</evidence>
<keyword evidence="3" id="KW-0804">Transcription</keyword>
<dbReference type="InterPro" id="IPR004111">
    <property type="entry name" value="Repressor_TetR_C"/>
</dbReference>
<sequence length="263" mass="28506">MAVEERTDTPADAAKAAGQTADEGFPSVWTRPRRRRREQPALSRDQIVAEALALLDSDGVEALSMRKLGARLKAGATSMYSHVANKEELIELVVDEVFGEIDVPEPAGPDDWRPALERLAHSFRDAILRHPWMASVLGEVGMSYLGPNMMRLSDRVLGIFEAAGCDDVEAADTYSSTLIAFVLGTALTEAAYLTTLARSGRTEEEWAASVRPAMVAAAEQFPRLRKRYAILATGTQEVESTRGSAFEQGLACVIDGIAVRLGV</sequence>